<gene>
    <name evidence="2" type="ORF">CU635_10570</name>
    <name evidence="3" type="ORF">CVD25_10625</name>
</gene>
<keyword evidence="1" id="KW-1133">Transmembrane helix</keyword>
<sequence>MGRLSKFSFMCIGFNLLLNILLFLLIRIPFSGGVIFGTIYQIVLFGNIVLPVMVSLGGAMLGIGSIILKEKPLVKSMIAIVSNIIYIIAYFSVWSM</sequence>
<proteinExistence type="predicted"/>
<feature type="transmembrane region" description="Helical" evidence="1">
    <location>
        <begin position="73"/>
        <end position="93"/>
    </location>
</feature>
<evidence type="ECO:0000313" key="2">
    <source>
        <dbReference type="EMBL" id="PLR82916.1"/>
    </source>
</evidence>
<dbReference type="EMBL" id="PGVD01000028">
    <property type="protein sequence ID" value="PLR97079.1"/>
    <property type="molecule type" value="Genomic_DNA"/>
</dbReference>
<reference evidence="2 4" key="1">
    <citation type="submission" date="2017-11" db="EMBL/GenBank/DDBJ databases">
        <title>Comparitive Functional Genomics of Dry Heat Resistant strains isolated from the Viking Spacecraft.</title>
        <authorList>
            <person name="Seuylemezian A."/>
            <person name="Cooper K."/>
            <person name="Vaishampayan P."/>
        </authorList>
    </citation>
    <scope>NUCLEOTIDE SEQUENCE [LARGE SCALE GENOMIC DNA]</scope>
    <source>
        <strain evidence="2 4">M4.6</strain>
    </source>
</reference>
<dbReference type="Proteomes" id="UP000235114">
    <property type="component" value="Unassembled WGS sequence"/>
</dbReference>
<feature type="transmembrane region" description="Helical" evidence="1">
    <location>
        <begin position="38"/>
        <end position="61"/>
    </location>
</feature>
<evidence type="ECO:0000313" key="4">
    <source>
        <dbReference type="Proteomes" id="UP000234951"/>
    </source>
</evidence>
<keyword evidence="1" id="KW-0472">Membrane</keyword>
<protein>
    <submittedName>
        <fullName evidence="2">Uncharacterized protein</fullName>
    </submittedName>
</protein>
<keyword evidence="1" id="KW-0812">Transmembrane</keyword>
<name>A0A2N5GM31_9BACI</name>
<dbReference type="AlphaFoldDB" id="A0A2N5GM31"/>
<evidence type="ECO:0000256" key="1">
    <source>
        <dbReference type="SAM" id="Phobius"/>
    </source>
</evidence>
<accession>A0A2N5GM31</accession>
<evidence type="ECO:0000313" key="3">
    <source>
        <dbReference type="EMBL" id="PLR97079.1"/>
    </source>
</evidence>
<reference evidence="3 5" key="2">
    <citation type="submission" date="2017-12" db="EMBL/GenBank/DDBJ databases">
        <title>Comparative Functional Genomics of Dry Heat Resistant strains isolated from the Viking Spacecraft.</title>
        <authorList>
            <person name="Seuylemezian A."/>
            <person name="Cooper K."/>
            <person name="Vaishampayan P."/>
        </authorList>
    </citation>
    <scope>NUCLEOTIDE SEQUENCE [LARGE SCALE GENOMIC DNA]</scope>
    <source>
        <strain evidence="3 5">ATCC 29669</strain>
    </source>
</reference>
<feature type="transmembrane region" description="Helical" evidence="1">
    <location>
        <begin position="7"/>
        <end position="26"/>
    </location>
</feature>
<organism evidence="2 4">
    <name type="scientific">Bacillus canaveralius</name>
    <dbReference type="NCBI Taxonomy" id="1403243"/>
    <lineage>
        <taxon>Bacteria</taxon>
        <taxon>Bacillati</taxon>
        <taxon>Bacillota</taxon>
        <taxon>Bacilli</taxon>
        <taxon>Bacillales</taxon>
        <taxon>Bacillaceae</taxon>
        <taxon>Bacillus</taxon>
    </lineage>
</organism>
<keyword evidence="5" id="KW-1185">Reference proteome</keyword>
<dbReference type="RefSeq" id="WP_101577332.1">
    <property type="nucleotide sequence ID" value="NZ_PGVA01000024.1"/>
</dbReference>
<evidence type="ECO:0000313" key="5">
    <source>
        <dbReference type="Proteomes" id="UP000235114"/>
    </source>
</evidence>
<dbReference type="EMBL" id="PGVA01000024">
    <property type="protein sequence ID" value="PLR82916.1"/>
    <property type="molecule type" value="Genomic_DNA"/>
</dbReference>
<comment type="caution">
    <text evidence="2">The sequence shown here is derived from an EMBL/GenBank/DDBJ whole genome shotgun (WGS) entry which is preliminary data.</text>
</comment>
<dbReference type="Proteomes" id="UP000234951">
    <property type="component" value="Unassembled WGS sequence"/>
</dbReference>